<dbReference type="SUPFAM" id="SSF54695">
    <property type="entry name" value="POZ domain"/>
    <property type="match status" value="1"/>
</dbReference>
<dbReference type="PANTHER" id="PTHR11145:SF23">
    <property type="entry name" value="PROTEIN BINDING PROTEIN"/>
    <property type="match status" value="1"/>
</dbReference>
<feature type="domain" description="BTB" evidence="3">
    <location>
        <begin position="24"/>
        <end position="87"/>
    </location>
</feature>
<dbReference type="PANTHER" id="PTHR11145">
    <property type="entry name" value="BTB/POZ DOMAIN-CONTAINING ADAPTER FOR CUL3-MEDIATED RHOA DEGRADATION PROTEIN FAMILY MEMBER"/>
    <property type="match status" value="1"/>
</dbReference>
<dbReference type="EMBL" id="KI630481">
    <property type="protein sequence ID" value="EYU38336.1"/>
    <property type="molecule type" value="Genomic_DNA"/>
</dbReference>
<evidence type="ECO:0000256" key="1">
    <source>
        <dbReference type="ARBA" id="ARBA00004906"/>
    </source>
</evidence>
<dbReference type="Pfam" id="PF02214">
    <property type="entry name" value="BTB_2"/>
    <property type="match status" value="1"/>
</dbReference>
<feature type="region of interest" description="Disordered" evidence="2">
    <location>
        <begin position="1"/>
        <end position="20"/>
    </location>
</feature>
<organism evidence="4 5">
    <name type="scientific">Erythranthe guttata</name>
    <name type="common">Yellow monkey flower</name>
    <name type="synonym">Mimulus guttatus</name>
    <dbReference type="NCBI Taxonomy" id="4155"/>
    <lineage>
        <taxon>Eukaryota</taxon>
        <taxon>Viridiplantae</taxon>
        <taxon>Streptophyta</taxon>
        <taxon>Embryophyta</taxon>
        <taxon>Tracheophyta</taxon>
        <taxon>Spermatophyta</taxon>
        <taxon>Magnoliopsida</taxon>
        <taxon>eudicotyledons</taxon>
        <taxon>Gunneridae</taxon>
        <taxon>Pentapetalae</taxon>
        <taxon>asterids</taxon>
        <taxon>lamiids</taxon>
        <taxon>Lamiales</taxon>
        <taxon>Phrymaceae</taxon>
        <taxon>Erythranthe</taxon>
    </lineage>
</organism>
<dbReference type="InterPro" id="IPR003131">
    <property type="entry name" value="T1-type_BTB"/>
</dbReference>
<evidence type="ECO:0000313" key="4">
    <source>
        <dbReference type="EMBL" id="EYU38336.1"/>
    </source>
</evidence>
<dbReference type="SMART" id="SM00225">
    <property type="entry name" value="BTB"/>
    <property type="match status" value="1"/>
</dbReference>
<dbReference type="CDD" id="cd18316">
    <property type="entry name" value="BTB_POZ_KCTD-like"/>
    <property type="match status" value="1"/>
</dbReference>
<dbReference type="InterPro" id="IPR036322">
    <property type="entry name" value="WD40_repeat_dom_sf"/>
</dbReference>
<evidence type="ECO:0000259" key="3">
    <source>
        <dbReference type="PROSITE" id="PS50097"/>
    </source>
</evidence>
<dbReference type="InterPro" id="IPR045068">
    <property type="entry name" value="BACURD1-3"/>
</dbReference>
<dbReference type="PhylomeDB" id="A0A022RDL8"/>
<dbReference type="PROSITE" id="PS50097">
    <property type="entry name" value="BTB"/>
    <property type="match status" value="1"/>
</dbReference>
<dbReference type="Pfam" id="PF25279">
    <property type="entry name" value="Beta_prop_At2g24240"/>
    <property type="match status" value="1"/>
</dbReference>
<dbReference type="STRING" id="4155.A0A022RDL8"/>
<comment type="pathway">
    <text evidence="1">Protein modification; protein ubiquitination.</text>
</comment>
<dbReference type="InterPro" id="IPR000210">
    <property type="entry name" value="BTB/POZ_dom"/>
</dbReference>
<dbReference type="KEGG" id="egt:105956907"/>
<accession>A0A022RDL8</accession>
<dbReference type="OrthoDB" id="6077599at2759"/>
<dbReference type="SUPFAM" id="SSF50978">
    <property type="entry name" value="WD40 repeat-like"/>
    <property type="match status" value="1"/>
</dbReference>
<protein>
    <recommendedName>
        <fullName evidence="3">BTB domain-containing protein</fullName>
    </recommendedName>
</protein>
<dbReference type="InterPro" id="IPR011333">
    <property type="entry name" value="SKP1/BTB/POZ_sf"/>
</dbReference>
<dbReference type="Gene3D" id="2.130.10.10">
    <property type="entry name" value="YVTN repeat-like/Quinoprotein amine dehydrogenase"/>
    <property type="match status" value="1"/>
</dbReference>
<keyword evidence="5" id="KW-1185">Reference proteome</keyword>
<name>A0A022RDL8_ERYGU</name>
<dbReference type="InterPro" id="IPR015943">
    <property type="entry name" value="WD40/YVTN_repeat-like_dom_sf"/>
</dbReference>
<dbReference type="InterPro" id="IPR057441">
    <property type="entry name" value="Beta_prop_At2g24240"/>
</dbReference>
<dbReference type="Proteomes" id="UP000030748">
    <property type="component" value="Unassembled WGS sequence"/>
</dbReference>
<evidence type="ECO:0000256" key="2">
    <source>
        <dbReference type="SAM" id="MobiDB-lite"/>
    </source>
</evidence>
<evidence type="ECO:0000313" key="5">
    <source>
        <dbReference type="Proteomes" id="UP000030748"/>
    </source>
</evidence>
<feature type="compositionally biased region" description="Polar residues" evidence="2">
    <location>
        <begin position="1"/>
        <end position="13"/>
    </location>
</feature>
<dbReference type="AlphaFoldDB" id="A0A022RDL8"/>
<sequence length="468" mass="51233">MPPFAGSNTSSNGVHRHDSNSNSNIVTIDVGGQIFQTTKQTLSLAGSKSFFSKISNSDSMIPFIDRDPELFSILLSLLRTGNLPSKAKSFNIQDLIFESQFYGIENLLVNSQSNPSQFDAFNLEKSSLLPLNGRDSPTSISTTPYGSLHIAHGSKVTSFDWSLQRKSTILTQFTAIDSLFALSPTIAAAGATDFSGLQILDLEKGFVKETLNWENVTKSGSTVQAISASPDHLFTSFESSRRNSNCIMVYDLNDNLRPVTKIGHYEIYGADLDSAIPSTKLQWVSSHNLLMSSGSHSGPSGVLGNIKFWDIRSGNVVCELKEKVDCFADVTASNVLGGMFKVGVNTGEIFFADLRNMDSDSNSWICLGDGRKVANGKKEGFGCKIESHGNQVFCSKGGNLELWSEVAMNRAERDESDLSERIFRKNLMGRAKDMGGNRITNFHFGGSKMFITRKDQQCVEVWSSVCGF</sequence>
<proteinExistence type="predicted"/>
<dbReference type="OMA" id="MVWEIKE"/>
<dbReference type="Gene3D" id="3.30.710.10">
    <property type="entry name" value="Potassium Channel Kv1.1, Chain A"/>
    <property type="match status" value="1"/>
</dbReference>
<dbReference type="GO" id="GO:0051260">
    <property type="term" value="P:protein homooligomerization"/>
    <property type="evidence" value="ECO:0007669"/>
    <property type="project" value="InterPro"/>
</dbReference>
<gene>
    <name evidence="4" type="ORF">MIMGU_mgv1a005838mg</name>
</gene>
<dbReference type="eggNOG" id="KOG2714">
    <property type="taxonomic scope" value="Eukaryota"/>
</dbReference>
<reference evidence="4 5" key="1">
    <citation type="journal article" date="2013" name="Proc. Natl. Acad. Sci. U.S.A.">
        <title>Fine-scale variation in meiotic recombination in Mimulus inferred from population shotgun sequencing.</title>
        <authorList>
            <person name="Hellsten U."/>
            <person name="Wright K.M."/>
            <person name="Jenkins J."/>
            <person name="Shu S."/>
            <person name="Yuan Y."/>
            <person name="Wessler S.R."/>
            <person name="Schmutz J."/>
            <person name="Willis J.H."/>
            <person name="Rokhsar D.S."/>
        </authorList>
    </citation>
    <scope>NUCLEOTIDE SEQUENCE [LARGE SCALE GENOMIC DNA]</scope>
    <source>
        <strain evidence="5">cv. DUN x IM62</strain>
    </source>
</reference>